<dbReference type="OrthoDB" id="5861402at2759"/>
<name>D7SFL8_CAEEL</name>
<dbReference type="OMA" id="IPELYHI"/>
<dbReference type="InParanoid" id="D7SFL8"/>
<reference evidence="2 3" key="1">
    <citation type="journal article" date="1998" name="Science">
        <title>Genome sequence of the nematode C. elegans: a platform for investigating biology.</title>
        <authorList>
            <consortium name="The C. elegans sequencing consortium"/>
            <person name="Sulson J.E."/>
            <person name="Waterston R."/>
        </authorList>
    </citation>
    <scope>NUCLEOTIDE SEQUENCE [LARGE SCALE GENOMIC DNA]</scope>
    <source>
        <strain evidence="2 3">Bristol N2</strain>
    </source>
</reference>
<dbReference type="PaxDb" id="6239-ZK666.15.1"/>
<keyword evidence="3" id="KW-1185">Reference proteome</keyword>
<organism evidence="2 3">
    <name type="scientific">Caenorhabditis elegans</name>
    <dbReference type="NCBI Taxonomy" id="6239"/>
    <lineage>
        <taxon>Eukaryota</taxon>
        <taxon>Metazoa</taxon>
        <taxon>Ecdysozoa</taxon>
        <taxon>Nematoda</taxon>
        <taxon>Chromadorea</taxon>
        <taxon>Rhabditida</taxon>
        <taxon>Rhabditina</taxon>
        <taxon>Rhabditomorpha</taxon>
        <taxon>Rhabditoidea</taxon>
        <taxon>Rhabditidae</taxon>
        <taxon>Peloderinae</taxon>
        <taxon>Caenorhabditis</taxon>
    </lineage>
</organism>
<feature type="transmembrane region" description="Helical" evidence="1">
    <location>
        <begin position="91"/>
        <end position="109"/>
    </location>
</feature>
<evidence type="ECO:0000313" key="3">
    <source>
        <dbReference type="Proteomes" id="UP000001940"/>
    </source>
</evidence>
<proteinExistence type="predicted"/>
<evidence type="ECO:0000313" key="4">
    <source>
        <dbReference type="WormBase" id="ZK666.15"/>
    </source>
</evidence>
<evidence type="ECO:0000313" key="2">
    <source>
        <dbReference type="EMBL" id="CBM41250.1"/>
    </source>
</evidence>
<keyword evidence="1" id="KW-0472">Membrane</keyword>
<keyword evidence="1" id="KW-1133">Transmembrane helix</keyword>
<feature type="transmembrane region" description="Helical" evidence="1">
    <location>
        <begin position="20"/>
        <end position="38"/>
    </location>
</feature>
<evidence type="ECO:0000256" key="1">
    <source>
        <dbReference type="SAM" id="Phobius"/>
    </source>
</evidence>
<dbReference type="WormBase" id="ZK666.15">
    <property type="protein sequence ID" value="CE45096"/>
    <property type="gene ID" value="WBGene00195145"/>
</dbReference>
<dbReference type="AGR" id="WB:WBGene00195145"/>
<sequence length="132" mass="15428">MNSDSIPEFIQVFSKNIHLFVPALVLSFVEIGCSIYRTDLEAGIQVGIQYEYSTLVLLLMGISVPLSVLNPPMWFTLYMTCFIHMLYFKELFLFSLIAMCTMFIAIGIHEYKRFRMRTKLNDQRLFEHLTVI</sequence>
<dbReference type="KEGG" id="cel:CELE_ZK666.15"/>
<dbReference type="RefSeq" id="NP_001254253.1">
    <property type="nucleotide sequence ID" value="NM_001267324.1"/>
</dbReference>
<keyword evidence="1" id="KW-0812">Transmembrane</keyword>
<protein>
    <submittedName>
        <fullName evidence="2">Na_H_antiporter domain-containing protein</fullName>
    </submittedName>
</protein>
<dbReference type="Bgee" id="WBGene00195145">
    <property type="expression patterns" value="Expressed in larva and 2 other cell types or tissues"/>
</dbReference>
<dbReference type="AlphaFoldDB" id="D7SFL8"/>
<accession>D7SFL8</accession>
<gene>
    <name evidence="2" type="ORF">CELE_ZK666.15</name>
    <name evidence="2 4" type="ORF">ZK666.15</name>
</gene>
<dbReference type="Proteomes" id="UP000001940">
    <property type="component" value="Chromosome II"/>
</dbReference>
<dbReference type="CTD" id="13186820"/>
<feature type="transmembrane region" description="Helical" evidence="1">
    <location>
        <begin position="50"/>
        <end position="71"/>
    </location>
</feature>
<dbReference type="eggNOG" id="ENOG502TIJH">
    <property type="taxonomic scope" value="Eukaryota"/>
</dbReference>
<dbReference type="FunCoup" id="D7SFL8">
    <property type="interactions" value="314"/>
</dbReference>
<dbReference type="HOGENOM" id="CLU_148227_0_0_1"/>
<dbReference type="GeneID" id="13186820"/>
<dbReference type="EMBL" id="BX284602">
    <property type="protein sequence ID" value="CBM41250.1"/>
    <property type="molecule type" value="Genomic_DNA"/>
</dbReference>